<comment type="caution">
    <text evidence="4">The sequence shown here is derived from an EMBL/GenBank/DDBJ whole genome shotgun (WGS) entry which is preliminary data.</text>
</comment>
<organism evidence="4 5">
    <name type="scientific">Azomonas macrocytogenes</name>
    <name type="common">Azotobacter macrocytogenes</name>
    <dbReference type="NCBI Taxonomy" id="69962"/>
    <lineage>
        <taxon>Bacteria</taxon>
        <taxon>Pseudomonadati</taxon>
        <taxon>Pseudomonadota</taxon>
        <taxon>Gammaproteobacteria</taxon>
        <taxon>Pseudomonadales</taxon>
        <taxon>Pseudomonadaceae</taxon>
        <taxon>Azomonas</taxon>
    </lineage>
</organism>
<dbReference type="AlphaFoldDB" id="A0A839T640"/>
<dbReference type="PANTHER" id="PTHR30632">
    <property type="entry name" value="MOLYBDATE-BINDING PERIPLASMIC PROTEIN"/>
    <property type="match status" value="1"/>
</dbReference>
<sequence length="250" mass="26950">MSLSGFSGLRRLLGVAVLMLAGSIWQNATAETLSVAAGAGYKRLISELATAFEHSSGIRMEYHFGNLGQVLTQAVQSDQLSMIFGDQSYLESNNRLKFSRFLPAGRGRLVIAWPTDKTLEKAEDLAEPAFQRIAIPDLRYAIYGKAGSEYLERSGLVAQLHANLLTVATVPQVSAYLVSGEVDAGFINLTEAIGIRNQIGGYLELDPGLYDEIRIVGGVIAGREKLAGVSEMAAFLETSEAKTILARHGL</sequence>
<dbReference type="InterPro" id="IPR050682">
    <property type="entry name" value="ModA/WtpA"/>
</dbReference>
<evidence type="ECO:0000256" key="2">
    <source>
        <dbReference type="ARBA" id="ARBA00022723"/>
    </source>
</evidence>
<comment type="similarity">
    <text evidence="1">Belongs to the bacterial solute-binding protein ModA family.</text>
</comment>
<dbReference type="GO" id="GO:0046872">
    <property type="term" value="F:metal ion binding"/>
    <property type="evidence" value="ECO:0007669"/>
    <property type="project" value="UniProtKB-KW"/>
</dbReference>
<name>A0A839T640_AZOMA</name>
<reference evidence="4 5" key="1">
    <citation type="submission" date="2020-08" db="EMBL/GenBank/DDBJ databases">
        <title>Genomic Encyclopedia of Type Strains, Phase III (KMG-III): the genomes of soil and plant-associated and newly described type strains.</title>
        <authorList>
            <person name="Whitman W."/>
        </authorList>
    </citation>
    <scope>NUCLEOTIDE SEQUENCE [LARGE SCALE GENOMIC DNA]</scope>
    <source>
        <strain evidence="4 5">CECT 4462</strain>
    </source>
</reference>
<dbReference type="GO" id="GO:0030973">
    <property type="term" value="F:molybdate ion binding"/>
    <property type="evidence" value="ECO:0007669"/>
    <property type="project" value="TreeGrafter"/>
</dbReference>
<dbReference type="Pfam" id="PF13531">
    <property type="entry name" value="SBP_bac_11"/>
    <property type="match status" value="1"/>
</dbReference>
<dbReference type="RefSeq" id="WP_183166348.1">
    <property type="nucleotide sequence ID" value="NZ_JACHXI010000007.1"/>
</dbReference>
<dbReference type="NCBIfam" id="TIGR01256">
    <property type="entry name" value="modA"/>
    <property type="match status" value="1"/>
</dbReference>
<keyword evidence="5" id="KW-1185">Reference proteome</keyword>
<dbReference type="GO" id="GO:0015689">
    <property type="term" value="P:molybdate ion transport"/>
    <property type="evidence" value="ECO:0007669"/>
    <property type="project" value="InterPro"/>
</dbReference>
<protein>
    <submittedName>
        <fullName evidence="4">Molybdate transport system substrate-binding protein</fullName>
    </submittedName>
</protein>
<gene>
    <name evidence="4" type="ORF">FHR87_001801</name>
</gene>
<evidence type="ECO:0000313" key="5">
    <source>
        <dbReference type="Proteomes" id="UP000549250"/>
    </source>
</evidence>
<evidence type="ECO:0000313" key="4">
    <source>
        <dbReference type="EMBL" id="MBB3103405.1"/>
    </source>
</evidence>
<evidence type="ECO:0000256" key="1">
    <source>
        <dbReference type="ARBA" id="ARBA00009175"/>
    </source>
</evidence>
<dbReference type="InterPro" id="IPR005950">
    <property type="entry name" value="ModA"/>
</dbReference>
<accession>A0A839T640</accession>
<proteinExistence type="inferred from homology"/>
<dbReference type="Gene3D" id="3.40.190.10">
    <property type="entry name" value="Periplasmic binding protein-like II"/>
    <property type="match status" value="2"/>
</dbReference>
<dbReference type="EMBL" id="JACHXI010000007">
    <property type="protein sequence ID" value="MBB3103405.1"/>
    <property type="molecule type" value="Genomic_DNA"/>
</dbReference>
<keyword evidence="3" id="KW-0732">Signal</keyword>
<dbReference type="PANTHER" id="PTHR30632:SF14">
    <property type="entry name" value="TUNGSTATE_MOLYBDATE_CHROMATE-BINDING PROTEIN MODA"/>
    <property type="match status" value="1"/>
</dbReference>
<keyword evidence="2" id="KW-0479">Metal-binding</keyword>
<dbReference type="SUPFAM" id="SSF53850">
    <property type="entry name" value="Periplasmic binding protein-like II"/>
    <property type="match status" value="1"/>
</dbReference>
<evidence type="ECO:0000256" key="3">
    <source>
        <dbReference type="ARBA" id="ARBA00022729"/>
    </source>
</evidence>
<dbReference type="Proteomes" id="UP000549250">
    <property type="component" value="Unassembled WGS sequence"/>
</dbReference>